<sequence>MKKMIMLCRLVILFAALSLCSKNSGAQDKFKYQPQYVTYGETFRVTYRPDVPKAPVTGVVYFFRNYRWEGHDLPLTKTDSGYVGKSVVPAGTALMCYRFWVGDTVDVGGRIPYAIMVHATAAQLAPGAYTEWGLMRVKDSRGQMMPIVSPKAEIEPKVLVGLWTAKELENMDVQRHLFYDVARSIKMQYPNSSKADSILVKKAEEILHLNEVTEKEMIMVANTYDYVLHRRSSADSIKKLIVARYPQGLERRLQYLDTLLRHPVDQQNRLALNTFFSQYPLEQYPLTDYLDQSTGDPGLFFRVYSSAINKGFMGKQYDAMKALIRNCPDQLMQWVYDHVVDYPFHSTTPAITRQQQLDFSDFIVKEIFRRETLQDEGLTGRAYYAPSEWHRLFLDKNKRMLAFHAGLQYANEDFPGAMKTAAMIKPYIQYESIDFNKVYAKLLVHFHKNAEAKQFIVNAVKAGKESPEMVVMLEDFYTSEHHGDAGFAPYYTAMIPQKKTDEMHARVKKELIRVPAPDFEIQDLKGQAVKLSAQKGKVVVIDFWASWCYPCKQAMPGMQSLVRKYRSNSAVQFYFISTLEESPLYKKNVTDFIIRKKYDFEVLYDTENNATRRKDTVFDAYAKLLHLSGIPQKVIIDQDGFVRWVAGGFDGDTVGLTREVDYAISLISQKKSE</sequence>
<dbReference type="STRING" id="425514.SAMN05443550_106149"/>
<dbReference type="EMBL" id="FNRA01000006">
    <property type="protein sequence ID" value="SEA88384.1"/>
    <property type="molecule type" value="Genomic_DNA"/>
</dbReference>
<keyword evidence="1" id="KW-0732">Signal</keyword>
<name>A0A1H4ETJ9_9SPHI</name>
<dbReference type="Pfam" id="PF00578">
    <property type="entry name" value="AhpC-TSA"/>
    <property type="match status" value="1"/>
</dbReference>
<evidence type="ECO:0000256" key="1">
    <source>
        <dbReference type="SAM" id="SignalP"/>
    </source>
</evidence>
<dbReference type="InterPro" id="IPR013766">
    <property type="entry name" value="Thioredoxin_domain"/>
</dbReference>
<dbReference type="InterPro" id="IPR036249">
    <property type="entry name" value="Thioredoxin-like_sf"/>
</dbReference>
<dbReference type="OrthoDB" id="634996at2"/>
<feature type="domain" description="Thioredoxin" evidence="2">
    <location>
        <begin position="510"/>
        <end position="665"/>
    </location>
</feature>
<dbReference type="PANTHER" id="PTHR42852:SF13">
    <property type="entry name" value="PROTEIN DIPZ"/>
    <property type="match status" value="1"/>
</dbReference>
<evidence type="ECO:0000259" key="2">
    <source>
        <dbReference type="PROSITE" id="PS51352"/>
    </source>
</evidence>
<feature type="chain" id="PRO_5011633484" evidence="1">
    <location>
        <begin position="27"/>
        <end position="673"/>
    </location>
</feature>
<dbReference type="CDD" id="cd02966">
    <property type="entry name" value="TlpA_like_family"/>
    <property type="match status" value="1"/>
</dbReference>
<proteinExistence type="predicted"/>
<keyword evidence="4" id="KW-1185">Reference proteome</keyword>
<dbReference type="PROSITE" id="PS51352">
    <property type="entry name" value="THIOREDOXIN_2"/>
    <property type="match status" value="1"/>
</dbReference>
<dbReference type="GO" id="GO:0016491">
    <property type="term" value="F:oxidoreductase activity"/>
    <property type="evidence" value="ECO:0007669"/>
    <property type="project" value="InterPro"/>
</dbReference>
<dbReference type="PANTHER" id="PTHR42852">
    <property type="entry name" value="THIOL:DISULFIDE INTERCHANGE PROTEIN DSBE"/>
    <property type="match status" value="1"/>
</dbReference>
<dbReference type="InterPro" id="IPR050553">
    <property type="entry name" value="Thioredoxin_ResA/DsbE_sf"/>
</dbReference>
<feature type="signal peptide" evidence="1">
    <location>
        <begin position="1"/>
        <end position="26"/>
    </location>
</feature>
<dbReference type="SUPFAM" id="SSF52833">
    <property type="entry name" value="Thioredoxin-like"/>
    <property type="match status" value="1"/>
</dbReference>
<dbReference type="GO" id="GO:0016209">
    <property type="term" value="F:antioxidant activity"/>
    <property type="evidence" value="ECO:0007669"/>
    <property type="project" value="InterPro"/>
</dbReference>
<dbReference type="Proteomes" id="UP000198850">
    <property type="component" value="Unassembled WGS sequence"/>
</dbReference>
<protein>
    <submittedName>
        <fullName evidence="3">AhpC/TSA family protein</fullName>
    </submittedName>
</protein>
<reference evidence="3 4" key="1">
    <citation type="submission" date="2016-10" db="EMBL/GenBank/DDBJ databases">
        <authorList>
            <person name="de Groot N.N."/>
        </authorList>
    </citation>
    <scope>NUCLEOTIDE SEQUENCE [LARGE SCALE GENOMIC DNA]</scope>
    <source>
        <strain evidence="3 4">DSM 19033</strain>
    </source>
</reference>
<gene>
    <name evidence="3" type="ORF">SAMN05443550_106149</name>
</gene>
<dbReference type="InterPro" id="IPR000866">
    <property type="entry name" value="AhpC/TSA"/>
</dbReference>
<dbReference type="RefSeq" id="WP_090557159.1">
    <property type="nucleotide sequence ID" value="NZ_FNRA01000006.1"/>
</dbReference>
<accession>A0A1H4ETJ9</accession>
<dbReference type="Gene3D" id="3.40.30.10">
    <property type="entry name" value="Glutaredoxin"/>
    <property type="match status" value="1"/>
</dbReference>
<organism evidence="3 4">
    <name type="scientific">Pedobacter hartonius</name>
    <dbReference type="NCBI Taxonomy" id="425514"/>
    <lineage>
        <taxon>Bacteria</taxon>
        <taxon>Pseudomonadati</taxon>
        <taxon>Bacteroidota</taxon>
        <taxon>Sphingobacteriia</taxon>
        <taxon>Sphingobacteriales</taxon>
        <taxon>Sphingobacteriaceae</taxon>
        <taxon>Pedobacter</taxon>
    </lineage>
</organism>
<evidence type="ECO:0000313" key="4">
    <source>
        <dbReference type="Proteomes" id="UP000198850"/>
    </source>
</evidence>
<evidence type="ECO:0000313" key="3">
    <source>
        <dbReference type="EMBL" id="SEA88384.1"/>
    </source>
</evidence>
<dbReference type="AlphaFoldDB" id="A0A1H4ETJ9"/>